<evidence type="ECO:0000259" key="2">
    <source>
        <dbReference type="Pfam" id="PF00248"/>
    </source>
</evidence>
<comment type="caution">
    <text evidence="3">The sequence shown here is derived from an EMBL/GenBank/DDBJ whole genome shotgun (WGS) entry which is preliminary data.</text>
</comment>
<sequence>MSIAIASNLAVTGERTLAALQPGYSLFSREVEAELLPTCRELGITLGAYSPIGRALLAGGITTDTAFGGDDLRSGNPRFSAANRAANLALVDRLRALADELGVTPAQLALAWLLARGAVPIPGTTSLRHLADNAAATAITLTPEQLGQITDLIPADAVQGERLSPSAARWVGK</sequence>
<dbReference type="PANTHER" id="PTHR43625">
    <property type="entry name" value="AFLATOXIN B1 ALDEHYDE REDUCTASE"/>
    <property type="match status" value="1"/>
</dbReference>
<dbReference type="Gene3D" id="3.20.20.100">
    <property type="entry name" value="NADP-dependent oxidoreductase domain"/>
    <property type="match status" value="1"/>
</dbReference>
<reference evidence="3 4" key="1">
    <citation type="submission" date="2018-11" db="EMBL/GenBank/DDBJ databases">
        <title>Micromonospora sp. PPF5-17, a new actinomycetes isolated from a hot spring soil.</title>
        <authorList>
            <person name="Thawai C."/>
        </authorList>
    </citation>
    <scope>NUCLEOTIDE SEQUENCE [LARGE SCALE GENOMIC DNA]</scope>
    <source>
        <strain evidence="3 4">PPF5-17</strain>
    </source>
</reference>
<dbReference type="InterPro" id="IPR023210">
    <property type="entry name" value="NADP_OxRdtase_dom"/>
</dbReference>
<protein>
    <submittedName>
        <fullName evidence="3">Aldo/keto reductase</fullName>
    </submittedName>
</protein>
<evidence type="ECO:0000313" key="4">
    <source>
        <dbReference type="Proteomes" id="UP000280698"/>
    </source>
</evidence>
<keyword evidence="1" id="KW-0560">Oxidoreductase</keyword>
<evidence type="ECO:0000256" key="1">
    <source>
        <dbReference type="ARBA" id="ARBA00023002"/>
    </source>
</evidence>
<gene>
    <name evidence="3" type="ORF">EFE23_22230</name>
</gene>
<proteinExistence type="predicted"/>
<name>A0ABX9WBE1_9ACTN</name>
<accession>A0ABX9WBE1</accession>
<organism evidence="3 4">
    <name type="scientific">Micromonospora solifontis</name>
    <dbReference type="NCBI Taxonomy" id="2487138"/>
    <lineage>
        <taxon>Bacteria</taxon>
        <taxon>Bacillati</taxon>
        <taxon>Actinomycetota</taxon>
        <taxon>Actinomycetes</taxon>
        <taxon>Micromonosporales</taxon>
        <taxon>Micromonosporaceae</taxon>
        <taxon>Micromonospora</taxon>
    </lineage>
</organism>
<dbReference type="InterPro" id="IPR050791">
    <property type="entry name" value="Aldo-Keto_reductase"/>
</dbReference>
<dbReference type="InterPro" id="IPR036812">
    <property type="entry name" value="NAD(P)_OxRdtase_dom_sf"/>
</dbReference>
<dbReference type="Pfam" id="PF00248">
    <property type="entry name" value="Aldo_ket_red"/>
    <property type="match status" value="1"/>
</dbReference>
<dbReference type="SUPFAM" id="SSF51430">
    <property type="entry name" value="NAD(P)-linked oxidoreductase"/>
    <property type="match status" value="1"/>
</dbReference>
<dbReference type="PANTHER" id="PTHR43625:SF40">
    <property type="entry name" value="ALDO-KETO REDUCTASE YAKC [NADP(+)]"/>
    <property type="match status" value="1"/>
</dbReference>
<dbReference type="Proteomes" id="UP000280698">
    <property type="component" value="Unassembled WGS sequence"/>
</dbReference>
<evidence type="ECO:0000313" key="3">
    <source>
        <dbReference type="EMBL" id="RNL92936.1"/>
    </source>
</evidence>
<feature type="domain" description="NADP-dependent oxidoreductase" evidence="2">
    <location>
        <begin position="12"/>
        <end position="152"/>
    </location>
</feature>
<keyword evidence="4" id="KW-1185">Reference proteome</keyword>
<dbReference type="EMBL" id="RJLN01000080">
    <property type="protein sequence ID" value="RNL92936.1"/>
    <property type="molecule type" value="Genomic_DNA"/>
</dbReference>